<keyword evidence="6" id="KW-0752">Steroid biosynthesis</keyword>
<feature type="transmembrane region" description="Helical" evidence="18">
    <location>
        <begin position="184"/>
        <end position="206"/>
    </location>
</feature>
<keyword evidence="10" id="KW-0443">Lipid metabolism</keyword>
<comment type="pathway">
    <text evidence="14">Steroid metabolism; ergosterol biosynthesis.</text>
</comment>
<evidence type="ECO:0000256" key="3">
    <source>
        <dbReference type="ARBA" id="ARBA00022516"/>
    </source>
</evidence>
<evidence type="ECO:0000256" key="6">
    <source>
        <dbReference type="ARBA" id="ARBA00022955"/>
    </source>
</evidence>
<evidence type="ECO:0000256" key="10">
    <source>
        <dbReference type="ARBA" id="ARBA00023098"/>
    </source>
</evidence>
<keyword evidence="7 18" id="KW-1133">Transmembrane helix</keyword>
<evidence type="ECO:0000256" key="13">
    <source>
        <dbReference type="ARBA" id="ARBA00023221"/>
    </source>
</evidence>
<dbReference type="Pfam" id="PF01222">
    <property type="entry name" value="ERG4_ERG24"/>
    <property type="match status" value="1"/>
</dbReference>
<evidence type="ECO:0000256" key="11">
    <source>
        <dbReference type="ARBA" id="ARBA00023136"/>
    </source>
</evidence>
<dbReference type="GO" id="GO:0005789">
    <property type="term" value="C:endoplasmic reticulum membrane"/>
    <property type="evidence" value="ECO:0007669"/>
    <property type="project" value="TreeGrafter"/>
</dbReference>
<evidence type="ECO:0000256" key="5">
    <source>
        <dbReference type="ARBA" id="ARBA00022857"/>
    </source>
</evidence>
<evidence type="ECO:0000256" key="1">
    <source>
        <dbReference type="ARBA" id="ARBA00004141"/>
    </source>
</evidence>
<proteinExistence type="inferred from homology"/>
<keyword evidence="4 18" id="KW-0812">Transmembrane</keyword>
<feature type="compositionally biased region" description="Polar residues" evidence="17">
    <location>
        <begin position="12"/>
        <end position="27"/>
    </location>
</feature>
<comment type="catalytic activity">
    <reaction evidence="16">
        <text>ergosterol + NADP(+) = ergosta-5,7,22,24(28)-tetraen-3beta-ol + NADPH + H(+)</text>
        <dbReference type="Rhea" id="RHEA:18501"/>
        <dbReference type="ChEBI" id="CHEBI:15378"/>
        <dbReference type="ChEBI" id="CHEBI:16933"/>
        <dbReference type="ChEBI" id="CHEBI:18249"/>
        <dbReference type="ChEBI" id="CHEBI:57783"/>
        <dbReference type="ChEBI" id="CHEBI:58349"/>
        <dbReference type="EC" id="1.3.1.71"/>
    </reaction>
    <physiologicalReaction direction="right-to-left" evidence="16">
        <dbReference type="Rhea" id="RHEA:18503"/>
    </physiologicalReaction>
</comment>
<dbReference type="EMBL" id="JAAECE010000005">
    <property type="protein sequence ID" value="KAF1800484.1"/>
    <property type="molecule type" value="Genomic_DNA"/>
</dbReference>
<comment type="subcellular location">
    <subcellularLocation>
        <location evidence="1">Membrane</location>
        <topology evidence="1">Multi-pass membrane protein</topology>
    </subcellularLocation>
</comment>
<accession>A0A8H4BE98</accession>
<sequence length="289" mass="32850">MSKDSLLEPPSSKKQQQPAGSNKTNKNGVPEFKQKVTKLDVKIDNQVKDEFGCYSHDARLSMPDVLLLGVCVEFHQGRLIYPSDLSQWKSWVAHEIWDKIKMGAYPSKWATQMYMGYVLFSFVLAYIMPGPVVEELPIPSLNGKKLKYLCNGLSSWYLTLAVSFVCHVTGVFRLSGLIDHFGELMTVAIIWGFVMSTLVYVISVAMNKTQRMAGNLFYDYFMGASLNPRIGKVDLKMWAEIRLPWPVLFYLSLSCLLKQYETYGKITAPAFFMVLAHFLYVNACQKGEE</sequence>
<dbReference type="GO" id="GO:0006696">
    <property type="term" value="P:ergosterol biosynthetic process"/>
    <property type="evidence" value="ECO:0007669"/>
    <property type="project" value="TreeGrafter"/>
</dbReference>
<keyword evidence="8" id="KW-0560">Oxidoreductase</keyword>
<evidence type="ECO:0000256" key="15">
    <source>
        <dbReference type="ARBA" id="ARBA00038892"/>
    </source>
</evidence>
<dbReference type="EC" id="1.3.1.71" evidence="15"/>
<evidence type="ECO:0000256" key="18">
    <source>
        <dbReference type="SAM" id="Phobius"/>
    </source>
</evidence>
<feature type="transmembrane region" description="Helical" evidence="18">
    <location>
        <begin position="153"/>
        <end position="172"/>
    </location>
</feature>
<gene>
    <name evidence="19" type="ORF">FB192DRAFT_1117080</name>
</gene>
<dbReference type="Proteomes" id="UP000469890">
    <property type="component" value="Unassembled WGS sequence"/>
</dbReference>
<dbReference type="InterPro" id="IPR001171">
    <property type="entry name" value="ERG24_DHCR-like"/>
</dbReference>
<comment type="caution">
    <text evidence="19">The sequence shown here is derived from an EMBL/GenBank/DDBJ whole genome shotgun (WGS) entry which is preliminary data.</text>
</comment>
<dbReference type="AlphaFoldDB" id="A0A8H4BE98"/>
<keyword evidence="9" id="KW-0756">Sterol biosynthesis</keyword>
<feature type="region of interest" description="Disordered" evidence="17">
    <location>
        <begin position="1"/>
        <end position="29"/>
    </location>
</feature>
<keyword evidence="5" id="KW-0521">NADP</keyword>
<name>A0A8H4BE98_MUCCL</name>
<keyword evidence="3" id="KW-0444">Lipid biosynthesis</keyword>
<feature type="transmembrane region" description="Helical" evidence="18">
    <location>
        <begin position="114"/>
        <end position="133"/>
    </location>
</feature>
<comment type="similarity">
    <text evidence="2">Belongs to the ERG4/ERG24 family.</text>
</comment>
<protein>
    <recommendedName>
        <fullName evidence="15">Delta(24(24(1)))-sterol reductase</fullName>
        <ecNumber evidence="15">1.3.1.71</ecNumber>
    </recommendedName>
</protein>
<dbReference type="InterPro" id="IPR018083">
    <property type="entry name" value="Sterol_reductase_CS"/>
</dbReference>
<evidence type="ECO:0000256" key="4">
    <source>
        <dbReference type="ARBA" id="ARBA00022692"/>
    </source>
</evidence>
<evidence type="ECO:0000256" key="16">
    <source>
        <dbReference type="ARBA" id="ARBA00048918"/>
    </source>
</evidence>
<evidence type="ECO:0000256" key="7">
    <source>
        <dbReference type="ARBA" id="ARBA00022989"/>
    </source>
</evidence>
<keyword evidence="12" id="KW-1207">Sterol metabolism</keyword>
<organism evidence="19 20">
    <name type="scientific">Mucor circinelloides f. lusitanicus</name>
    <name type="common">Mucor racemosus var. lusitanicus</name>
    <dbReference type="NCBI Taxonomy" id="29924"/>
    <lineage>
        <taxon>Eukaryota</taxon>
        <taxon>Fungi</taxon>
        <taxon>Fungi incertae sedis</taxon>
        <taxon>Mucoromycota</taxon>
        <taxon>Mucoromycotina</taxon>
        <taxon>Mucoromycetes</taxon>
        <taxon>Mucorales</taxon>
        <taxon>Mucorineae</taxon>
        <taxon>Mucoraceae</taxon>
        <taxon>Mucor</taxon>
    </lineage>
</organism>
<keyword evidence="11 18" id="KW-0472">Membrane</keyword>
<dbReference type="PROSITE" id="PS01017">
    <property type="entry name" value="STEROL_REDUCT_1"/>
    <property type="match status" value="1"/>
</dbReference>
<dbReference type="PANTHER" id="PTHR21257:SF31">
    <property type="entry name" value="DELTA(24(24(1)))-STEROL REDUCTASE ERG4"/>
    <property type="match status" value="1"/>
</dbReference>
<evidence type="ECO:0000313" key="20">
    <source>
        <dbReference type="Proteomes" id="UP000469890"/>
    </source>
</evidence>
<evidence type="ECO:0000256" key="2">
    <source>
        <dbReference type="ARBA" id="ARBA00005402"/>
    </source>
</evidence>
<evidence type="ECO:0000256" key="9">
    <source>
        <dbReference type="ARBA" id="ARBA00023011"/>
    </source>
</evidence>
<evidence type="ECO:0000313" key="19">
    <source>
        <dbReference type="EMBL" id="KAF1800484.1"/>
    </source>
</evidence>
<evidence type="ECO:0000256" key="17">
    <source>
        <dbReference type="SAM" id="MobiDB-lite"/>
    </source>
</evidence>
<dbReference type="PANTHER" id="PTHR21257">
    <property type="entry name" value="DELTA(14)-STEROL REDUCTASE"/>
    <property type="match status" value="1"/>
</dbReference>
<keyword evidence="13" id="KW-0753">Steroid metabolism</keyword>
<evidence type="ECO:0000256" key="8">
    <source>
        <dbReference type="ARBA" id="ARBA00023002"/>
    </source>
</evidence>
<dbReference type="GO" id="GO:0000246">
    <property type="term" value="F:Delta24(24-1) sterol reductase activity"/>
    <property type="evidence" value="ECO:0007669"/>
    <property type="project" value="UniProtKB-EC"/>
</dbReference>
<evidence type="ECO:0000256" key="14">
    <source>
        <dbReference type="ARBA" id="ARBA00029435"/>
    </source>
</evidence>
<evidence type="ECO:0000256" key="12">
    <source>
        <dbReference type="ARBA" id="ARBA00023166"/>
    </source>
</evidence>
<reference evidence="19 20" key="1">
    <citation type="submission" date="2019-09" db="EMBL/GenBank/DDBJ databases">
        <authorList>
            <consortium name="DOE Joint Genome Institute"/>
            <person name="Mondo S.J."/>
            <person name="Navarro-Mendoza M.I."/>
            <person name="Perez-Arques C."/>
            <person name="Panchal S."/>
            <person name="Nicolas F.E."/>
            <person name="Ganguly P."/>
            <person name="Pangilinan J."/>
            <person name="Grigoriev I."/>
            <person name="Heitman J."/>
            <person name="Sanya K."/>
            <person name="Garre V."/>
        </authorList>
    </citation>
    <scope>NUCLEOTIDE SEQUENCE [LARGE SCALE GENOMIC DNA]</scope>
    <source>
        <strain evidence="19 20">MU402</strain>
    </source>
</reference>